<evidence type="ECO:0000313" key="2">
    <source>
        <dbReference type="Proteomes" id="UP000654482"/>
    </source>
</evidence>
<sequence length="195" mass="22677">MGLAQLLTERSLKTKRVTVNAYDIASDTWTLSREITRKSIVPNLWQGRLTLNSQSLDFNRRKSFFIIQPNLQDCNLFVFQNCLNEIVERSVLLENVEFLINNISRGSFIIFADLLYKQNSIVFEAIGKMVNSRYDFEIFQERTLTITSSLRIPRAIAENLLTGKRGLIPRSKTNFMFLALRKGKKIRDNYDDIPF</sequence>
<accession>A0A8J7AY17</accession>
<name>A0A8J7AY17_9CYAN</name>
<dbReference type="RefSeq" id="WP_194027912.1">
    <property type="nucleotide sequence ID" value="NZ_JADEWZ010000003.1"/>
</dbReference>
<keyword evidence="2" id="KW-1185">Reference proteome</keyword>
<dbReference type="AlphaFoldDB" id="A0A8J7AY17"/>
<proteinExistence type="predicted"/>
<gene>
    <name evidence="1" type="ORF">IQ249_02835</name>
</gene>
<evidence type="ECO:0000313" key="1">
    <source>
        <dbReference type="EMBL" id="MBE9114824.1"/>
    </source>
</evidence>
<dbReference type="EMBL" id="JADEWZ010000003">
    <property type="protein sequence ID" value="MBE9114824.1"/>
    <property type="molecule type" value="Genomic_DNA"/>
</dbReference>
<protein>
    <submittedName>
        <fullName evidence="1">Uncharacterized protein</fullName>
    </submittedName>
</protein>
<reference evidence="1" key="1">
    <citation type="submission" date="2020-10" db="EMBL/GenBank/DDBJ databases">
        <authorList>
            <person name="Castelo-Branco R."/>
            <person name="Eusebio N."/>
            <person name="Adriana R."/>
            <person name="Vieira A."/>
            <person name="Brugerolle De Fraissinette N."/>
            <person name="Rezende De Castro R."/>
            <person name="Schneider M.P."/>
            <person name="Vasconcelos V."/>
            <person name="Leao P.N."/>
        </authorList>
    </citation>
    <scope>NUCLEOTIDE SEQUENCE</scope>
    <source>
        <strain evidence="1">LEGE 07157</strain>
    </source>
</reference>
<organism evidence="1 2">
    <name type="scientific">Lusitaniella coriacea LEGE 07157</name>
    <dbReference type="NCBI Taxonomy" id="945747"/>
    <lineage>
        <taxon>Bacteria</taxon>
        <taxon>Bacillati</taxon>
        <taxon>Cyanobacteriota</taxon>
        <taxon>Cyanophyceae</taxon>
        <taxon>Spirulinales</taxon>
        <taxon>Lusitaniellaceae</taxon>
        <taxon>Lusitaniella</taxon>
    </lineage>
</organism>
<comment type="caution">
    <text evidence="1">The sequence shown here is derived from an EMBL/GenBank/DDBJ whole genome shotgun (WGS) entry which is preliminary data.</text>
</comment>
<dbReference type="Proteomes" id="UP000654482">
    <property type="component" value="Unassembled WGS sequence"/>
</dbReference>